<accession>A0ABT4ZL41</accession>
<comment type="caution">
    <text evidence="1">The sequence shown here is derived from an EMBL/GenBank/DDBJ whole genome shotgun (WGS) entry which is preliminary data.</text>
</comment>
<sequence>MPNLAMKTKADYCDLLDELQKISQPLKISLQVFLRNATTWRAKS</sequence>
<evidence type="ECO:0000313" key="2">
    <source>
        <dbReference type="Proteomes" id="UP001211711"/>
    </source>
</evidence>
<keyword evidence="2" id="KW-1185">Reference proteome</keyword>
<gene>
    <name evidence="1" type="ORF">PN497_01705</name>
</gene>
<name>A0ABT4ZL41_9CYAN</name>
<organism evidence="1 2">
    <name type="scientific">Sphaerospermopsis kisseleviana CS-549</name>
    <dbReference type="NCBI Taxonomy" id="3021783"/>
    <lineage>
        <taxon>Bacteria</taxon>
        <taxon>Bacillati</taxon>
        <taxon>Cyanobacteriota</taxon>
        <taxon>Cyanophyceae</taxon>
        <taxon>Nostocales</taxon>
        <taxon>Aphanizomenonaceae</taxon>
        <taxon>Sphaerospermopsis</taxon>
        <taxon>Sphaerospermopsis kisseleviana</taxon>
    </lineage>
</organism>
<dbReference type="EMBL" id="JAQMTI010000024">
    <property type="protein sequence ID" value="MDB9440097.1"/>
    <property type="molecule type" value="Genomic_DNA"/>
</dbReference>
<protein>
    <submittedName>
        <fullName evidence="1">Uncharacterized protein</fullName>
    </submittedName>
</protein>
<evidence type="ECO:0000313" key="1">
    <source>
        <dbReference type="EMBL" id="MDB9440097.1"/>
    </source>
</evidence>
<reference evidence="1 2" key="1">
    <citation type="submission" date="2023-01" db="EMBL/GenBank/DDBJ databases">
        <title>Genomes from the Australian National Cyanobacteria Reference Collection.</title>
        <authorList>
            <person name="Willis A."/>
            <person name="Lee E.M.F."/>
        </authorList>
    </citation>
    <scope>NUCLEOTIDE SEQUENCE [LARGE SCALE GENOMIC DNA]</scope>
    <source>
        <strain evidence="1 2">CS-549</strain>
    </source>
</reference>
<proteinExistence type="predicted"/>
<dbReference type="Proteomes" id="UP001211711">
    <property type="component" value="Unassembled WGS sequence"/>
</dbReference>